<dbReference type="RefSeq" id="WP_148809808.1">
    <property type="nucleotide sequence ID" value="NZ_CP042243.1"/>
</dbReference>
<protein>
    <submittedName>
        <fullName evidence="1">Uncharacterized protein</fullName>
    </submittedName>
</protein>
<dbReference type="EMBL" id="CP042243">
    <property type="protein sequence ID" value="QEK12657.1"/>
    <property type="molecule type" value="Genomic_DNA"/>
</dbReference>
<proteinExistence type="predicted"/>
<evidence type="ECO:0000313" key="1">
    <source>
        <dbReference type="EMBL" id="QEK12657.1"/>
    </source>
</evidence>
<dbReference type="KEGG" id="crs:FQB35_10130"/>
<gene>
    <name evidence="1" type="ORF">FQB35_10130</name>
</gene>
<dbReference type="AlphaFoldDB" id="A0A5C0SG22"/>
<evidence type="ECO:0000313" key="2">
    <source>
        <dbReference type="Proteomes" id="UP000324646"/>
    </source>
</evidence>
<organism evidence="1 2">
    <name type="scientific">Crassaminicella thermophila</name>
    <dbReference type="NCBI Taxonomy" id="2599308"/>
    <lineage>
        <taxon>Bacteria</taxon>
        <taxon>Bacillati</taxon>
        <taxon>Bacillota</taxon>
        <taxon>Clostridia</taxon>
        <taxon>Eubacteriales</taxon>
        <taxon>Clostridiaceae</taxon>
        <taxon>Crassaminicella</taxon>
    </lineage>
</organism>
<dbReference type="Proteomes" id="UP000324646">
    <property type="component" value="Chromosome"/>
</dbReference>
<reference evidence="1 2" key="1">
    <citation type="submission" date="2019-07" db="EMBL/GenBank/DDBJ databases">
        <title>Complete genome of Crassaminicella thermophila SY095.</title>
        <authorList>
            <person name="Li X."/>
        </authorList>
    </citation>
    <scope>NUCLEOTIDE SEQUENCE [LARGE SCALE GENOMIC DNA]</scope>
    <source>
        <strain evidence="1 2">SY095</strain>
    </source>
</reference>
<name>A0A5C0SG22_CRATE</name>
<dbReference type="OrthoDB" id="1954707at2"/>
<sequence length="91" mass="10510">MPNNINKKLRKVAGAINASDEQFKQLSNLADKYKNKSQGEIEEEMKRLIGGFSIAEKNNLIKKLQMLKQMTELLDTAQRRKIDMFIKLLSK</sequence>
<keyword evidence="2" id="KW-1185">Reference proteome</keyword>
<accession>A0A5C0SG22</accession>